<gene>
    <name evidence="3" type="ORF">BXY64_3253</name>
</gene>
<keyword evidence="4" id="KW-1185">Reference proteome</keyword>
<reference evidence="3 4" key="1">
    <citation type="submission" date="2018-09" db="EMBL/GenBank/DDBJ databases">
        <title>Genomic Encyclopedia of Archaeal and Bacterial Type Strains, Phase II (KMG-II): from individual species to whole genera.</title>
        <authorList>
            <person name="Goeker M."/>
        </authorList>
    </citation>
    <scope>NUCLEOTIDE SEQUENCE [LARGE SCALE GENOMIC DNA]</scope>
    <source>
        <strain evidence="3 4">DSM 21950</strain>
    </source>
</reference>
<feature type="domain" description="HU" evidence="2">
    <location>
        <begin position="1"/>
        <end position="126"/>
    </location>
</feature>
<accession>A0A419WXS0</accession>
<sequence length="131" mass="14669">MSVEYKVVKYASPGVKGGGEYKYYPRITNRKTVKMEELCEHISLVSTFSEGDVMGVLHTFITEIPDLLKKNCSIDLEGLGIFSLHASGEGCDTEEEVTARKITNTKIAFRPSKRLKTEVSGTKFIKARNFK</sequence>
<dbReference type="EMBL" id="RAPQ01000010">
    <property type="protein sequence ID" value="RKE00247.1"/>
    <property type="molecule type" value="Genomic_DNA"/>
</dbReference>
<dbReference type="Pfam" id="PF18291">
    <property type="entry name" value="HU-HIG"/>
    <property type="match status" value="1"/>
</dbReference>
<comment type="caution">
    <text evidence="3">The sequence shown here is derived from an EMBL/GenBank/DDBJ whole genome shotgun (WGS) entry which is preliminary data.</text>
</comment>
<name>A0A419WXS0_9BACT</name>
<dbReference type="OrthoDB" id="1094986at2"/>
<evidence type="ECO:0000256" key="1">
    <source>
        <dbReference type="ARBA" id="ARBA00023125"/>
    </source>
</evidence>
<dbReference type="InterPro" id="IPR010992">
    <property type="entry name" value="IHF-like_DNA-bd_dom_sf"/>
</dbReference>
<dbReference type="SUPFAM" id="SSF47729">
    <property type="entry name" value="IHF-like DNA-binding proteins"/>
    <property type="match status" value="1"/>
</dbReference>
<evidence type="ECO:0000313" key="3">
    <source>
        <dbReference type="EMBL" id="RKE00247.1"/>
    </source>
</evidence>
<dbReference type="InterPro" id="IPR041607">
    <property type="entry name" value="HU-HIG"/>
</dbReference>
<dbReference type="NCBIfam" id="TIGR01201">
    <property type="entry name" value="HU_rel"/>
    <property type="match status" value="1"/>
</dbReference>
<dbReference type="Proteomes" id="UP000284531">
    <property type="component" value="Unassembled WGS sequence"/>
</dbReference>
<protein>
    <submittedName>
        <fullName evidence="3">Putative histone-like DNA-binding protein</fullName>
    </submittedName>
</protein>
<organism evidence="3 4">
    <name type="scientific">Marinifilum flexuosum</name>
    <dbReference type="NCBI Taxonomy" id="1117708"/>
    <lineage>
        <taxon>Bacteria</taxon>
        <taxon>Pseudomonadati</taxon>
        <taxon>Bacteroidota</taxon>
        <taxon>Bacteroidia</taxon>
        <taxon>Marinilabiliales</taxon>
        <taxon>Marinifilaceae</taxon>
    </lineage>
</organism>
<keyword evidence="1 3" id="KW-0238">DNA-binding</keyword>
<dbReference type="InterPro" id="IPR005902">
    <property type="entry name" value="HU_DNA-bd_put"/>
</dbReference>
<evidence type="ECO:0000259" key="2">
    <source>
        <dbReference type="Pfam" id="PF18291"/>
    </source>
</evidence>
<proteinExistence type="predicted"/>
<dbReference type="GO" id="GO:0003677">
    <property type="term" value="F:DNA binding"/>
    <property type="evidence" value="ECO:0007669"/>
    <property type="project" value="UniProtKB-KW"/>
</dbReference>
<dbReference type="AlphaFoldDB" id="A0A419WXS0"/>
<dbReference type="Gene3D" id="4.10.520.10">
    <property type="entry name" value="IHF-like DNA-binding proteins"/>
    <property type="match status" value="1"/>
</dbReference>
<dbReference type="RefSeq" id="WP_120240978.1">
    <property type="nucleotide sequence ID" value="NZ_RAPQ01000010.1"/>
</dbReference>
<evidence type="ECO:0000313" key="4">
    <source>
        <dbReference type="Proteomes" id="UP000284531"/>
    </source>
</evidence>